<dbReference type="Proteomes" id="UP000283523">
    <property type="component" value="Unassembled WGS sequence"/>
</dbReference>
<dbReference type="InterPro" id="IPR023753">
    <property type="entry name" value="FAD/NAD-binding_dom"/>
</dbReference>
<evidence type="ECO:0000259" key="3">
    <source>
        <dbReference type="Pfam" id="PF07992"/>
    </source>
</evidence>
<dbReference type="EMBL" id="QXED01000002">
    <property type="protein sequence ID" value="RIV24946.1"/>
    <property type="molecule type" value="Genomic_DNA"/>
</dbReference>
<dbReference type="InterPro" id="IPR036188">
    <property type="entry name" value="FAD/NAD-bd_sf"/>
</dbReference>
<dbReference type="PRINTS" id="PR00368">
    <property type="entry name" value="FADPNR"/>
</dbReference>
<protein>
    <submittedName>
        <fullName evidence="4">NAD(P)/FAD-dependent oxidoreductase</fullName>
    </submittedName>
</protein>
<dbReference type="OrthoDB" id="9806179at2"/>
<dbReference type="Pfam" id="PF07992">
    <property type="entry name" value="Pyr_redox_2"/>
    <property type="match status" value="1"/>
</dbReference>
<evidence type="ECO:0000313" key="4">
    <source>
        <dbReference type="EMBL" id="RIV24946.1"/>
    </source>
</evidence>
<organism evidence="4 5">
    <name type="scientific">Fibrisoma montanum</name>
    <dbReference type="NCBI Taxonomy" id="2305895"/>
    <lineage>
        <taxon>Bacteria</taxon>
        <taxon>Pseudomonadati</taxon>
        <taxon>Bacteroidota</taxon>
        <taxon>Cytophagia</taxon>
        <taxon>Cytophagales</taxon>
        <taxon>Spirosomataceae</taxon>
        <taxon>Fibrisoma</taxon>
    </lineage>
</organism>
<dbReference type="Gene3D" id="3.50.50.60">
    <property type="entry name" value="FAD/NAD(P)-binding domain"/>
    <property type="match status" value="2"/>
</dbReference>
<sequence>MKSTSSFDVIIIGGSYAGLSAAMTLGRSLRTVLIIDSGKPCNRQTPHSHGFLTRDGDTPGQIATIAKEQVLAYPTVSFLSDKVTQARPDDNGFWVETQSGQPYRSRKLLIATGLADVMPDIPGFAECWGRTILHCPYCHGYEVHGQPLGILANGDMAYDLVRLIQNWSRNLTLFTNGPATLTGEQQQLIEQLGVPVDERSVTHLVHQAGNLEALAFSDGSRHELSAVFSRVPFRQHSDLAEQLGCKLTEMGLVKAGEMGQTDVPGLFVAGDISTPFRQVAIAVASGAKAGAWINKEMIEDDIALKLSIVSS</sequence>
<dbReference type="PRINTS" id="PR00469">
    <property type="entry name" value="PNDRDTASEII"/>
</dbReference>
<comment type="caution">
    <text evidence="4">The sequence shown here is derived from an EMBL/GenBank/DDBJ whole genome shotgun (WGS) entry which is preliminary data.</text>
</comment>
<proteinExistence type="predicted"/>
<reference evidence="4 5" key="1">
    <citation type="submission" date="2018-08" db="EMBL/GenBank/DDBJ databases">
        <title>Fibrisoma montanum sp. nov., isolated from Danxia mountain soil.</title>
        <authorList>
            <person name="Huang Y."/>
        </authorList>
    </citation>
    <scope>NUCLEOTIDE SEQUENCE [LARGE SCALE GENOMIC DNA]</scope>
    <source>
        <strain evidence="4 5">HYT19</strain>
    </source>
</reference>
<dbReference type="GO" id="GO:0016491">
    <property type="term" value="F:oxidoreductase activity"/>
    <property type="evidence" value="ECO:0007669"/>
    <property type="project" value="UniProtKB-KW"/>
</dbReference>
<dbReference type="SUPFAM" id="SSF51905">
    <property type="entry name" value="FAD/NAD(P)-binding domain"/>
    <property type="match status" value="1"/>
</dbReference>
<dbReference type="AlphaFoldDB" id="A0A418MDT1"/>
<accession>A0A418MDT1</accession>
<evidence type="ECO:0000256" key="1">
    <source>
        <dbReference type="ARBA" id="ARBA00022630"/>
    </source>
</evidence>
<dbReference type="RefSeq" id="WP_119666833.1">
    <property type="nucleotide sequence ID" value="NZ_QXED01000002.1"/>
</dbReference>
<feature type="domain" description="FAD/NAD(P)-binding" evidence="3">
    <location>
        <begin position="7"/>
        <end position="286"/>
    </location>
</feature>
<dbReference type="PANTHER" id="PTHR48105">
    <property type="entry name" value="THIOREDOXIN REDUCTASE 1-RELATED-RELATED"/>
    <property type="match status" value="1"/>
</dbReference>
<name>A0A418MDT1_9BACT</name>
<evidence type="ECO:0000313" key="5">
    <source>
        <dbReference type="Proteomes" id="UP000283523"/>
    </source>
</evidence>
<dbReference type="InterPro" id="IPR050097">
    <property type="entry name" value="Ferredoxin-NADP_redctase_2"/>
</dbReference>
<keyword evidence="5" id="KW-1185">Reference proteome</keyword>
<keyword evidence="1" id="KW-0285">Flavoprotein</keyword>
<evidence type="ECO:0000256" key="2">
    <source>
        <dbReference type="ARBA" id="ARBA00023002"/>
    </source>
</evidence>
<keyword evidence="2" id="KW-0560">Oxidoreductase</keyword>
<gene>
    <name evidence="4" type="ORF">DYU11_06395</name>
</gene>